<dbReference type="InterPro" id="IPR001638">
    <property type="entry name" value="Solute-binding_3/MltF_N"/>
</dbReference>
<dbReference type="Proteomes" id="UP000322530">
    <property type="component" value="Unassembled WGS sequence"/>
</dbReference>
<reference evidence="6 7" key="1">
    <citation type="submission" date="2019-01" db="EMBL/GenBank/DDBJ databases">
        <title>Draft genome sequence of Dictyobacter sp. Uno17.</title>
        <authorList>
            <person name="Wang C.M."/>
            <person name="Zheng Y."/>
            <person name="Sakai Y."/>
            <person name="Abe K."/>
            <person name="Yokota A."/>
            <person name="Yabe S."/>
        </authorList>
    </citation>
    <scope>NUCLEOTIDE SEQUENCE [LARGE SCALE GENOMIC DNA]</scope>
    <source>
        <strain evidence="6 7">Uno17</strain>
    </source>
</reference>
<evidence type="ECO:0000313" key="7">
    <source>
        <dbReference type="Proteomes" id="UP000322530"/>
    </source>
</evidence>
<protein>
    <submittedName>
        <fullName evidence="6">Taurine ABC transporter substrate-binding protein</fullName>
    </submittedName>
</protein>
<comment type="caution">
    <text evidence="6">The sequence shown here is derived from an EMBL/GenBank/DDBJ whole genome shotgun (WGS) entry which is preliminary data.</text>
</comment>
<comment type="similarity">
    <text evidence="2">Belongs to the bacterial solute-binding protein SsuA/TauA family.</text>
</comment>
<evidence type="ECO:0000259" key="5">
    <source>
        <dbReference type="SMART" id="SM00062"/>
    </source>
</evidence>
<dbReference type="SUPFAM" id="SSF53850">
    <property type="entry name" value="Periplasmic binding protein-like II"/>
    <property type="match status" value="1"/>
</dbReference>
<gene>
    <name evidence="6" type="ORF">KDI_44070</name>
</gene>
<dbReference type="GO" id="GO:0042597">
    <property type="term" value="C:periplasmic space"/>
    <property type="evidence" value="ECO:0007669"/>
    <property type="project" value="UniProtKB-SubCell"/>
</dbReference>
<dbReference type="RefSeq" id="WP_172632342.1">
    <property type="nucleotide sequence ID" value="NZ_BIXY01000084.1"/>
</dbReference>
<dbReference type="AlphaFoldDB" id="A0A5A5TIG3"/>
<dbReference type="SMART" id="SM00062">
    <property type="entry name" value="PBPb"/>
    <property type="match status" value="1"/>
</dbReference>
<organism evidence="6 7">
    <name type="scientific">Dictyobacter arantiisoli</name>
    <dbReference type="NCBI Taxonomy" id="2014874"/>
    <lineage>
        <taxon>Bacteria</taxon>
        <taxon>Bacillati</taxon>
        <taxon>Chloroflexota</taxon>
        <taxon>Ktedonobacteria</taxon>
        <taxon>Ktedonobacterales</taxon>
        <taxon>Dictyobacteraceae</taxon>
        <taxon>Dictyobacter</taxon>
    </lineage>
</organism>
<evidence type="ECO:0000256" key="3">
    <source>
        <dbReference type="ARBA" id="ARBA00022729"/>
    </source>
</evidence>
<evidence type="ECO:0000256" key="4">
    <source>
        <dbReference type="SAM" id="SignalP"/>
    </source>
</evidence>
<evidence type="ECO:0000256" key="2">
    <source>
        <dbReference type="ARBA" id="ARBA00010742"/>
    </source>
</evidence>
<feature type="signal peptide" evidence="4">
    <location>
        <begin position="1"/>
        <end position="36"/>
    </location>
</feature>
<dbReference type="GO" id="GO:0042918">
    <property type="term" value="P:alkanesulfonate transmembrane transport"/>
    <property type="evidence" value="ECO:0007669"/>
    <property type="project" value="TreeGrafter"/>
</dbReference>
<sequence>MRFTSIPTTQRRRLNLATITLLVLSLLLAACGGANASSGSNAGSKPTVVIGYMDDGAEPELIAIAQKLFEKDMHANVQIKYFDSGPASLGAIASGSLQFMTGIGNPPVVSAITKGIPLQAIWVQELYNQDEGLVANKSAGISSIKDLKGKSVALVLGSTSEYALNATLNKAGVDPKSVHKLNMAPPAMRTAWLNHSIDAAYVWDPVLDALHQNNGTLLGTDLDVKQEAPVYNLSVVNSSWAKDNAALVKGFIQAQSEAVTYYQQHSEDALKIMAKQDSISVDVARTEMTGFQVFSAQDQSSADGLGQSNATAQSLVAKSFVASAAFMKSIGTLASAPTDFSQNVNPGYVNDYLKASK</sequence>
<dbReference type="Gene3D" id="3.40.190.10">
    <property type="entry name" value="Periplasmic binding protein-like II"/>
    <property type="match status" value="2"/>
</dbReference>
<keyword evidence="7" id="KW-1185">Reference proteome</keyword>
<comment type="subcellular location">
    <subcellularLocation>
        <location evidence="1">Periplasm</location>
    </subcellularLocation>
</comment>
<proteinExistence type="inferred from homology"/>
<dbReference type="InterPro" id="IPR015168">
    <property type="entry name" value="SsuA/THI5"/>
</dbReference>
<feature type="domain" description="Solute-binding protein family 3/N-terminal" evidence="5">
    <location>
        <begin position="47"/>
        <end position="269"/>
    </location>
</feature>
<accession>A0A5A5TIG3</accession>
<name>A0A5A5TIG3_9CHLR</name>
<keyword evidence="3 4" id="KW-0732">Signal</keyword>
<evidence type="ECO:0000313" key="6">
    <source>
        <dbReference type="EMBL" id="GCF10843.1"/>
    </source>
</evidence>
<dbReference type="EMBL" id="BIXY01000084">
    <property type="protein sequence ID" value="GCF10843.1"/>
    <property type="molecule type" value="Genomic_DNA"/>
</dbReference>
<evidence type="ECO:0000256" key="1">
    <source>
        <dbReference type="ARBA" id="ARBA00004418"/>
    </source>
</evidence>
<dbReference type="PROSITE" id="PS51257">
    <property type="entry name" value="PROKAR_LIPOPROTEIN"/>
    <property type="match status" value="1"/>
</dbReference>
<dbReference type="PANTHER" id="PTHR30024">
    <property type="entry name" value="ALIPHATIC SULFONATES-BINDING PROTEIN-RELATED"/>
    <property type="match status" value="1"/>
</dbReference>
<dbReference type="Pfam" id="PF09084">
    <property type="entry name" value="NMT1"/>
    <property type="match status" value="1"/>
</dbReference>
<feature type="chain" id="PRO_5023122303" evidence="4">
    <location>
        <begin position="37"/>
        <end position="357"/>
    </location>
</feature>
<dbReference type="PANTHER" id="PTHR30024:SF47">
    <property type="entry name" value="TAURINE-BINDING PERIPLASMIC PROTEIN"/>
    <property type="match status" value="1"/>
</dbReference>